<accession>A0A0F9A0J6</accession>
<dbReference type="EMBL" id="LAZR01060413">
    <property type="protein sequence ID" value="KKK65721.1"/>
    <property type="molecule type" value="Genomic_DNA"/>
</dbReference>
<evidence type="ECO:0000313" key="1">
    <source>
        <dbReference type="EMBL" id="KKK65721.1"/>
    </source>
</evidence>
<dbReference type="AlphaFoldDB" id="A0A0F9A0J6"/>
<feature type="non-terminal residue" evidence="1">
    <location>
        <position position="30"/>
    </location>
</feature>
<gene>
    <name evidence="1" type="ORF">LCGC14_2971310</name>
</gene>
<name>A0A0F9A0J6_9ZZZZ</name>
<comment type="caution">
    <text evidence="1">The sequence shown here is derived from an EMBL/GenBank/DDBJ whole genome shotgun (WGS) entry which is preliminary data.</text>
</comment>
<organism evidence="1">
    <name type="scientific">marine sediment metagenome</name>
    <dbReference type="NCBI Taxonomy" id="412755"/>
    <lineage>
        <taxon>unclassified sequences</taxon>
        <taxon>metagenomes</taxon>
        <taxon>ecological metagenomes</taxon>
    </lineage>
</organism>
<proteinExistence type="predicted"/>
<protein>
    <submittedName>
        <fullName evidence="1">Uncharacterized protein</fullName>
    </submittedName>
</protein>
<sequence>MRRGNDARLAAADFDLAPFILAWEITRACA</sequence>
<reference evidence="1" key="1">
    <citation type="journal article" date="2015" name="Nature">
        <title>Complex archaea that bridge the gap between prokaryotes and eukaryotes.</title>
        <authorList>
            <person name="Spang A."/>
            <person name="Saw J.H."/>
            <person name="Jorgensen S.L."/>
            <person name="Zaremba-Niedzwiedzka K."/>
            <person name="Martijn J."/>
            <person name="Lind A.E."/>
            <person name="van Eijk R."/>
            <person name="Schleper C."/>
            <person name="Guy L."/>
            <person name="Ettema T.J."/>
        </authorList>
    </citation>
    <scope>NUCLEOTIDE SEQUENCE</scope>
</reference>